<evidence type="ECO:0000256" key="8">
    <source>
        <dbReference type="RuleBase" id="RU368072"/>
    </source>
</evidence>
<evidence type="ECO:0000256" key="7">
    <source>
        <dbReference type="ARBA" id="ARBA00023328"/>
    </source>
</evidence>
<dbReference type="OrthoDB" id="7459479at2759"/>
<evidence type="ECO:0000313" key="11">
    <source>
        <dbReference type="Proteomes" id="UP000305067"/>
    </source>
</evidence>
<keyword evidence="6 8" id="KW-0131">Cell cycle</keyword>
<comment type="subunit">
    <text evidence="8">Component of the NDC80 complex.</text>
</comment>
<dbReference type="GO" id="GO:0031262">
    <property type="term" value="C:Ndc80 complex"/>
    <property type="evidence" value="ECO:0007669"/>
    <property type="project" value="UniProtKB-UniRule"/>
</dbReference>
<feature type="domain" description="Kinetochore protein Ndc80 CH" evidence="9">
    <location>
        <begin position="33"/>
        <end position="104"/>
    </location>
</feature>
<dbReference type="AlphaFoldDB" id="A0A5C3QBV0"/>
<sequence length="122" mass="13961">MLRNVAQEKVNIVSFLECIAFQNARWAMDNMNRQQYHLIFTSVIEWLDPDYPIGELVDFEEEFIPALQAFGYPDVHTVNSSWPGEPVSADCWPVLLGVLTWLVEKSIEGQHHLNSDDTLVVA</sequence>
<evidence type="ECO:0000256" key="3">
    <source>
        <dbReference type="ARBA" id="ARBA00022618"/>
    </source>
</evidence>
<dbReference type="InterPro" id="IPR038273">
    <property type="entry name" value="Ndc80_sf"/>
</dbReference>
<dbReference type="EMBL" id="ML178838">
    <property type="protein sequence ID" value="TFK98647.1"/>
    <property type="molecule type" value="Genomic_DNA"/>
</dbReference>
<dbReference type="GO" id="GO:0051301">
    <property type="term" value="P:cell division"/>
    <property type="evidence" value="ECO:0007669"/>
    <property type="project" value="UniProtKB-UniRule"/>
</dbReference>
<organism evidence="10 11">
    <name type="scientific">Pterulicium gracile</name>
    <dbReference type="NCBI Taxonomy" id="1884261"/>
    <lineage>
        <taxon>Eukaryota</taxon>
        <taxon>Fungi</taxon>
        <taxon>Dikarya</taxon>
        <taxon>Basidiomycota</taxon>
        <taxon>Agaricomycotina</taxon>
        <taxon>Agaricomycetes</taxon>
        <taxon>Agaricomycetidae</taxon>
        <taxon>Agaricales</taxon>
        <taxon>Pleurotineae</taxon>
        <taxon>Pterulaceae</taxon>
        <taxon>Pterulicium</taxon>
    </lineage>
</organism>
<dbReference type="InterPro" id="IPR055260">
    <property type="entry name" value="Ndc80_CH"/>
</dbReference>
<comment type="function">
    <text evidence="8">Acts as a component of the essential kinetochore-associated NDC80 complex, which is required for chromosome segregation and spindle checkpoint activity.</text>
</comment>
<dbReference type="GO" id="GO:0051315">
    <property type="term" value="P:attachment of mitotic spindle microtubules to kinetochore"/>
    <property type="evidence" value="ECO:0007669"/>
    <property type="project" value="UniProtKB-UniRule"/>
</dbReference>
<keyword evidence="2 8" id="KW-0158">Chromosome</keyword>
<dbReference type="Pfam" id="PF03801">
    <property type="entry name" value="Ndc80_HEC"/>
    <property type="match status" value="1"/>
</dbReference>
<name>A0A5C3QBV0_9AGAR</name>
<dbReference type="GO" id="GO:0005634">
    <property type="term" value="C:nucleus"/>
    <property type="evidence" value="ECO:0007669"/>
    <property type="project" value="UniProtKB-SubCell"/>
</dbReference>
<keyword evidence="4 8" id="KW-0498">Mitosis</keyword>
<dbReference type="Gene3D" id="1.10.418.30">
    <property type="entry name" value="Ncd80 complex, Ncd80 subunit"/>
    <property type="match status" value="1"/>
</dbReference>
<keyword evidence="11" id="KW-1185">Reference proteome</keyword>
<protein>
    <recommendedName>
        <fullName evidence="8">Kinetochore protein NDC80</fullName>
    </recommendedName>
</protein>
<keyword evidence="5" id="KW-0175">Coiled coil</keyword>
<accession>A0A5C3QBV0</accession>
<comment type="subcellular location">
    <subcellularLocation>
        <location evidence="8">Chromosome</location>
        <location evidence="8">Centromere</location>
        <location evidence="8">Kinetochore</location>
    </subcellularLocation>
    <subcellularLocation>
        <location evidence="8">Nucleus</location>
    </subcellularLocation>
</comment>
<evidence type="ECO:0000256" key="1">
    <source>
        <dbReference type="ARBA" id="ARBA00007050"/>
    </source>
</evidence>
<dbReference type="STRING" id="1884261.A0A5C3QBV0"/>
<keyword evidence="7 8" id="KW-0137">Centromere</keyword>
<keyword evidence="8" id="KW-0995">Kinetochore</keyword>
<evidence type="ECO:0000256" key="6">
    <source>
        <dbReference type="ARBA" id="ARBA00023306"/>
    </source>
</evidence>
<dbReference type="Proteomes" id="UP000305067">
    <property type="component" value="Unassembled WGS sequence"/>
</dbReference>
<evidence type="ECO:0000256" key="2">
    <source>
        <dbReference type="ARBA" id="ARBA00022454"/>
    </source>
</evidence>
<proteinExistence type="inferred from homology"/>
<evidence type="ECO:0000259" key="9">
    <source>
        <dbReference type="Pfam" id="PF03801"/>
    </source>
</evidence>
<evidence type="ECO:0000256" key="5">
    <source>
        <dbReference type="ARBA" id="ARBA00023054"/>
    </source>
</evidence>
<keyword evidence="3 8" id="KW-0132">Cell division</keyword>
<evidence type="ECO:0000313" key="10">
    <source>
        <dbReference type="EMBL" id="TFK98647.1"/>
    </source>
</evidence>
<evidence type="ECO:0000256" key="4">
    <source>
        <dbReference type="ARBA" id="ARBA00022776"/>
    </source>
</evidence>
<gene>
    <name evidence="10" type="ORF">BDV98DRAFT_199486</name>
</gene>
<comment type="similarity">
    <text evidence="1 8">Belongs to the NDC80/HEC1 family.</text>
</comment>
<reference evidence="10 11" key="1">
    <citation type="journal article" date="2019" name="Nat. Ecol. Evol.">
        <title>Megaphylogeny resolves global patterns of mushroom evolution.</title>
        <authorList>
            <person name="Varga T."/>
            <person name="Krizsan K."/>
            <person name="Foldi C."/>
            <person name="Dima B."/>
            <person name="Sanchez-Garcia M."/>
            <person name="Sanchez-Ramirez S."/>
            <person name="Szollosi G.J."/>
            <person name="Szarkandi J.G."/>
            <person name="Papp V."/>
            <person name="Albert L."/>
            <person name="Andreopoulos W."/>
            <person name="Angelini C."/>
            <person name="Antonin V."/>
            <person name="Barry K.W."/>
            <person name="Bougher N.L."/>
            <person name="Buchanan P."/>
            <person name="Buyck B."/>
            <person name="Bense V."/>
            <person name="Catcheside P."/>
            <person name="Chovatia M."/>
            <person name="Cooper J."/>
            <person name="Damon W."/>
            <person name="Desjardin D."/>
            <person name="Finy P."/>
            <person name="Geml J."/>
            <person name="Haridas S."/>
            <person name="Hughes K."/>
            <person name="Justo A."/>
            <person name="Karasinski D."/>
            <person name="Kautmanova I."/>
            <person name="Kiss B."/>
            <person name="Kocsube S."/>
            <person name="Kotiranta H."/>
            <person name="LaButti K.M."/>
            <person name="Lechner B.E."/>
            <person name="Liimatainen K."/>
            <person name="Lipzen A."/>
            <person name="Lukacs Z."/>
            <person name="Mihaltcheva S."/>
            <person name="Morgado L.N."/>
            <person name="Niskanen T."/>
            <person name="Noordeloos M.E."/>
            <person name="Ohm R.A."/>
            <person name="Ortiz-Santana B."/>
            <person name="Ovrebo C."/>
            <person name="Racz N."/>
            <person name="Riley R."/>
            <person name="Savchenko A."/>
            <person name="Shiryaev A."/>
            <person name="Soop K."/>
            <person name="Spirin V."/>
            <person name="Szebenyi C."/>
            <person name="Tomsovsky M."/>
            <person name="Tulloss R.E."/>
            <person name="Uehling J."/>
            <person name="Grigoriev I.V."/>
            <person name="Vagvolgyi C."/>
            <person name="Papp T."/>
            <person name="Martin F.M."/>
            <person name="Miettinen O."/>
            <person name="Hibbett D.S."/>
            <person name="Nagy L.G."/>
        </authorList>
    </citation>
    <scope>NUCLEOTIDE SEQUENCE [LARGE SCALE GENOMIC DNA]</scope>
    <source>
        <strain evidence="10 11">CBS 309.79</strain>
    </source>
</reference>
<keyword evidence="8" id="KW-0539">Nucleus</keyword>